<protein>
    <submittedName>
        <fullName evidence="1">DUF3348 domain-containing protein</fullName>
    </submittedName>
</protein>
<evidence type="ECO:0000313" key="2">
    <source>
        <dbReference type="Proteomes" id="UP001325479"/>
    </source>
</evidence>
<accession>A0ABZ0WUQ2</accession>
<dbReference type="InterPro" id="IPR021783">
    <property type="entry name" value="DUF3348"/>
</dbReference>
<dbReference type="Pfam" id="PF11828">
    <property type="entry name" value="DUF3348"/>
    <property type="match status" value="1"/>
</dbReference>
<evidence type="ECO:0000313" key="1">
    <source>
        <dbReference type="EMBL" id="WQD81149.1"/>
    </source>
</evidence>
<dbReference type="EMBL" id="CP139965">
    <property type="protein sequence ID" value="WQD81149.1"/>
    <property type="molecule type" value="Genomic_DNA"/>
</dbReference>
<proteinExistence type="predicted"/>
<gene>
    <name evidence="1" type="ORF">U0042_24595</name>
</gene>
<keyword evidence="2" id="KW-1185">Reference proteome</keyword>
<name>A0ABZ0WUQ2_9BURK</name>
<reference evidence="1 2" key="1">
    <citation type="submission" date="2023-12" db="EMBL/GenBank/DDBJ databases">
        <title>Genome sequencing and assembly of bacterial species from a model synthetic community.</title>
        <authorList>
            <person name="Hogle S.L."/>
        </authorList>
    </citation>
    <scope>NUCLEOTIDE SEQUENCE [LARGE SCALE GENOMIC DNA]</scope>
    <source>
        <strain evidence="1 2">HAMBI 2494</strain>
    </source>
</reference>
<dbReference type="RefSeq" id="WP_114814731.1">
    <property type="nucleotide sequence ID" value="NZ_CP139965.1"/>
</dbReference>
<dbReference type="Proteomes" id="UP001325479">
    <property type="component" value="Chromosome"/>
</dbReference>
<organism evidence="1 2">
    <name type="scientific">Paraburkholderia kururiensis</name>
    <dbReference type="NCBI Taxonomy" id="984307"/>
    <lineage>
        <taxon>Bacteria</taxon>
        <taxon>Pseudomonadati</taxon>
        <taxon>Pseudomonadota</taxon>
        <taxon>Betaproteobacteria</taxon>
        <taxon>Burkholderiales</taxon>
        <taxon>Burkholderiaceae</taxon>
        <taxon>Paraburkholderia</taxon>
    </lineage>
</organism>
<sequence>MVQVPPRTAFGGPTLVRLLARLVDANVPASAQSLSDRLSQWLGWTDAIALSTALNASPPAPRVPAGGARSFGSAEEALCANVRGALTKAIANDGVLAVSRRTRAPRGGSRVMPEQAAGDYAAFRQSYLSLQQAMETDIGDLRGRLRALLAARTSGMARLAVLDAVMERALFARERTLLASVPTLLGAYFDRLCREAQAAAPIDTPTAAPTTVDASDETPPVLSGERLDAFRRDVQSVLLAELEVRFQPVEALLAALRTRQA</sequence>